<dbReference type="Pfam" id="PF00196">
    <property type="entry name" value="GerE"/>
    <property type="match status" value="1"/>
</dbReference>
<dbReference type="RefSeq" id="WP_372444474.1">
    <property type="nucleotide sequence ID" value="NZ_BMNT01000005.1"/>
</dbReference>
<dbReference type="GO" id="GO:0006355">
    <property type="term" value="P:regulation of DNA-templated transcription"/>
    <property type="evidence" value="ECO:0007669"/>
    <property type="project" value="InterPro"/>
</dbReference>
<keyword evidence="6" id="KW-1185">Reference proteome</keyword>
<keyword evidence="3" id="KW-0804">Transcription</keyword>
<keyword evidence="2" id="KW-0238">DNA-binding</keyword>
<dbReference type="SMART" id="SM00421">
    <property type="entry name" value="HTH_LUXR"/>
    <property type="match status" value="1"/>
</dbReference>
<dbReference type="PANTHER" id="PTHR44688">
    <property type="entry name" value="DNA-BINDING TRANSCRIPTIONAL ACTIVATOR DEVR_DOSR"/>
    <property type="match status" value="1"/>
</dbReference>
<name>A0A917QUX0_9ACTN</name>
<evidence type="ECO:0000256" key="2">
    <source>
        <dbReference type="ARBA" id="ARBA00023125"/>
    </source>
</evidence>
<dbReference type="GO" id="GO:0003677">
    <property type="term" value="F:DNA binding"/>
    <property type="evidence" value="ECO:0007669"/>
    <property type="project" value="UniProtKB-KW"/>
</dbReference>
<evidence type="ECO:0000259" key="4">
    <source>
        <dbReference type="PROSITE" id="PS50043"/>
    </source>
</evidence>
<dbReference type="Proteomes" id="UP000645217">
    <property type="component" value="Unassembled WGS sequence"/>
</dbReference>
<dbReference type="AlphaFoldDB" id="A0A917QUX0"/>
<proteinExistence type="predicted"/>
<evidence type="ECO:0000313" key="5">
    <source>
        <dbReference type="EMBL" id="GGK70111.1"/>
    </source>
</evidence>
<feature type="domain" description="HTH luxR-type" evidence="4">
    <location>
        <begin position="1"/>
        <end position="52"/>
    </location>
</feature>
<dbReference type="InterPro" id="IPR000792">
    <property type="entry name" value="Tscrpt_reg_LuxR_C"/>
</dbReference>
<accession>A0A917QUX0</accession>
<sequence>MLGAVAEGATNREVAARLHISEASVKTHLVHICAEPDARDRASAVAEAYRRGLLG</sequence>
<gene>
    <name evidence="5" type="ORF">GCM10007964_11380</name>
</gene>
<comment type="caution">
    <text evidence="5">The sequence shown here is derived from an EMBL/GenBank/DDBJ whole genome shotgun (WGS) entry which is preliminary data.</text>
</comment>
<reference evidence="5" key="2">
    <citation type="submission" date="2020-09" db="EMBL/GenBank/DDBJ databases">
        <authorList>
            <person name="Sun Q."/>
            <person name="Ohkuma M."/>
        </authorList>
    </citation>
    <scope>NUCLEOTIDE SEQUENCE</scope>
    <source>
        <strain evidence="5">JCM 13064</strain>
    </source>
</reference>
<organism evidence="5 6">
    <name type="scientific">Sphaerisporangium melleum</name>
    <dbReference type="NCBI Taxonomy" id="321316"/>
    <lineage>
        <taxon>Bacteria</taxon>
        <taxon>Bacillati</taxon>
        <taxon>Actinomycetota</taxon>
        <taxon>Actinomycetes</taxon>
        <taxon>Streptosporangiales</taxon>
        <taxon>Streptosporangiaceae</taxon>
        <taxon>Sphaerisporangium</taxon>
    </lineage>
</organism>
<evidence type="ECO:0000256" key="1">
    <source>
        <dbReference type="ARBA" id="ARBA00023015"/>
    </source>
</evidence>
<dbReference type="EMBL" id="BMNT01000005">
    <property type="protein sequence ID" value="GGK70111.1"/>
    <property type="molecule type" value="Genomic_DNA"/>
</dbReference>
<protein>
    <recommendedName>
        <fullName evidence="4">HTH luxR-type domain-containing protein</fullName>
    </recommendedName>
</protein>
<dbReference type="PANTHER" id="PTHR44688:SF16">
    <property type="entry name" value="DNA-BINDING TRANSCRIPTIONAL ACTIVATOR DEVR_DOSR"/>
    <property type="match status" value="1"/>
</dbReference>
<dbReference type="InterPro" id="IPR016032">
    <property type="entry name" value="Sig_transdc_resp-reg_C-effctor"/>
</dbReference>
<dbReference type="Gene3D" id="1.10.10.10">
    <property type="entry name" value="Winged helix-like DNA-binding domain superfamily/Winged helix DNA-binding domain"/>
    <property type="match status" value="1"/>
</dbReference>
<dbReference type="SUPFAM" id="SSF46894">
    <property type="entry name" value="C-terminal effector domain of the bipartite response regulators"/>
    <property type="match status" value="1"/>
</dbReference>
<dbReference type="InterPro" id="IPR036388">
    <property type="entry name" value="WH-like_DNA-bd_sf"/>
</dbReference>
<dbReference type="PROSITE" id="PS50043">
    <property type="entry name" value="HTH_LUXR_2"/>
    <property type="match status" value="1"/>
</dbReference>
<evidence type="ECO:0000313" key="6">
    <source>
        <dbReference type="Proteomes" id="UP000645217"/>
    </source>
</evidence>
<keyword evidence="1" id="KW-0805">Transcription regulation</keyword>
<reference evidence="5" key="1">
    <citation type="journal article" date="2014" name="Int. J. Syst. Evol. Microbiol.">
        <title>Complete genome sequence of Corynebacterium casei LMG S-19264T (=DSM 44701T), isolated from a smear-ripened cheese.</title>
        <authorList>
            <consortium name="US DOE Joint Genome Institute (JGI-PGF)"/>
            <person name="Walter F."/>
            <person name="Albersmeier A."/>
            <person name="Kalinowski J."/>
            <person name="Ruckert C."/>
        </authorList>
    </citation>
    <scope>NUCLEOTIDE SEQUENCE</scope>
    <source>
        <strain evidence="5">JCM 13064</strain>
    </source>
</reference>
<evidence type="ECO:0000256" key="3">
    <source>
        <dbReference type="ARBA" id="ARBA00023163"/>
    </source>
</evidence>